<reference evidence="1" key="1">
    <citation type="journal article" date="2021" name="New Phytol.">
        <title>Evolutionary innovations through gain and loss of genes in the ectomycorrhizal Boletales.</title>
        <authorList>
            <person name="Wu G."/>
            <person name="Miyauchi S."/>
            <person name="Morin E."/>
            <person name="Kuo A."/>
            <person name="Drula E."/>
            <person name="Varga T."/>
            <person name="Kohler A."/>
            <person name="Feng B."/>
            <person name="Cao Y."/>
            <person name="Lipzen A."/>
            <person name="Daum C."/>
            <person name="Hundley H."/>
            <person name="Pangilinan J."/>
            <person name="Johnson J."/>
            <person name="Barry K."/>
            <person name="LaButti K."/>
            <person name="Ng V."/>
            <person name="Ahrendt S."/>
            <person name="Min B."/>
            <person name="Choi I.G."/>
            <person name="Park H."/>
            <person name="Plett J.M."/>
            <person name="Magnuson J."/>
            <person name="Spatafora J.W."/>
            <person name="Nagy L.G."/>
            <person name="Henrissat B."/>
            <person name="Grigoriev I.V."/>
            <person name="Yang Z.L."/>
            <person name="Xu J."/>
            <person name="Martin F.M."/>
        </authorList>
    </citation>
    <scope>NUCLEOTIDE SEQUENCE</scope>
    <source>
        <strain evidence="1">KUC20120723A-06</strain>
    </source>
</reference>
<sequence>MATIESAVLSMYYNNCFSVVVTTLLVYDYFLTIGQEVEYIWRGPISLMSLLYYVVRYIGLFLGIIFALWGDFIAGSVPNQGWEMCSLPPGAGFYIFVDVAFYVIVWMSAAIMVLRVFAMYNQSKIILGVLLLFFVPTVVATIVLIVKFLNISSAKSDVIVFDLLGTSYCAQLSSRSLLAIYLTIPRICFDVLLVVLAVGRNVKDAMDSRVLGKWQPNVYLQILARDSIMYFLLHLVLTIIERTLPPTMFPTWYQYIGIAISDTVPFMLAPHLIISFRYHTKADAVHSGFASQLGTSLGAGNVFCEAEYDE</sequence>
<dbReference type="EMBL" id="MU266613">
    <property type="protein sequence ID" value="KAH7919995.1"/>
    <property type="molecule type" value="Genomic_DNA"/>
</dbReference>
<dbReference type="Proteomes" id="UP000790709">
    <property type="component" value="Unassembled WGS sequence"/>
</dbReference>
<evidence type="ECO:0000313" key="1">
    <source>
        <dbReference type="EMBL" id="KAH7919995.1"/>
    </source>
</evidence>
<name>A0ACB8B2L9_9AGAM</name>
<comment type="caution">
    <text evidence="1">The sequence shown here is derived from an EMBL/GenBank/DDBJ whole genome shotgun (WGS) entry which is preliminary data.</text>
</comment>
<evidence type="ECO:0000313" key="2">
    <source>
        <dbReference type="Proteomes" id="UP000790709"/>
    </source>
</evidence>
<accession>A0ACB8B2L9</accession>
<gene>
    <name evidence="1" type="ORF">BV22DRAFT_1133426</name>
</gene>
<protein>
    <submittedName>
        <fullName evidence="1">Uncharacterized protein</fullName>
    </submittedName>
</protein>
<proteinExistence type="predicted"/>
<organism evidence="1 2">
    <name type="scientific">Leucogyrophana mollusca</name>
    <dbReference type="NCBI Taxonomy" id="85980"/>
    <lineage>
        <taxon>Eukaryota</taxon>
        <taxon>Fungi</taxon>
        <taxon>Dikarya</taxon>
        <taxon>Basidiomycota</taxon>
        <taxon>Agaricomycotina</taxon>
        <taxon>Agaricomycetes</taxon>
        <taxon>Agaricomycetidae</taxon>
        <taxon>Boletales</taxon>
        <taxon>Boletales incertae sedis</taxon>
        <taxon>Leucogyrophana</taxon>
    </lineage>
</organism>
<keyword evidence="2" id="KW-1185">Reference proteome</keyword>